<gene>
    <name evidence="1" type="ORF">NLI96_g5098</name>
</gene>
<reference evidence="1" key="1">
    <citation type="submission" date="2022-07" db="EMBL/GenBank/DDBJ databases">
        <title>Genome Sequence of Physisporinus lineatus.</title>
        <authorList>
            <person name="Buettner E."/>
        </authorList>
    </citation>
    <scope>NUCLEOTIDE SEQUENCE</scope>
    <source>
        <strain evidence="1">VT162</strain>
    </source>
</reference>
<protein>
    <recommendedName>
        <fullName evidence="3">F-box domain-containing protein</fullName>
    </recommendedName>
</protein>
<proteinExistence type="predicted"/>
<comment type="caution">
    <text evidence="1">The sequence shown here is derived from an EMBL/GenBank/DDBJ whole genome shotgun (WGS) entry which is preliminary data.</text>
</comment>
<sequence length="443" mass="50972">MVSTGQYLNPPRSLPWTPKRLLGLFRNLEVPIKRTNDPRSSAAFFQISPELVDEILLYLEGDRKAILSCALVSRLWVPSVRRVLFWTLDIKPRGKNAFFPFLHFLASAPVVCGYVKALTLNGCFLFTRNHFCPHLLTRLLSALPSLKQLKIHCTHFDHPSPFPPVKGLLNTLSKSRERRSLFCQNHRPCSTRFVIDRFTIDITETVQRNYDEFLDMLSVFSEIRCLEVFRDFRYARDPWKTITTTVSPPTIIRELKATSSFPPMIHCLGYTLRERSLHGVGAALQTLEDLANVGALFKKAGPTIQTVMLYPQSIMKLYTTGAITPKEWKTLELSSCTSIRAFKLIIDSYLQPWYCYPVSSSNLCVDLLACVPRTVQAITLCIQLRLQWFLDWNRLEEILLSFEDLRTVTVECWNSPGVEYMTQIQVEELLPRVRARDVFRVMG</sequence>
<evidence type="ECO:0000313" key="1">
    <source>
        <dbReference type="EMBL" id="KAJ3485220.1"/>
    </source>
</evidence>
<name>A0AAD5V5B7_9APHY</name>
<keyword evidence="2" id="KW-1185">Reference proteome</keyword>
<accession>A0AAD5V5B7</accession>
<evidence type="ECO:0008006" key="3">
    <source>
        <dbReference type="Google" id="ProtNLM"/>
    </source>
</evidence>
<dbReference type="EMBL" id="JANAWD010000160">
    <property type="protein sequence ID" value="KAJ3485220.1"/>
    <property type="molecule type" value="Genomic_DNA"/>
</dbReference>
<evidence type="ECO:0000313" key="2">
    <source>
        <dbReference type="Proteomes" id="UP001212997"/>
    </source>
</evidence>
<dbReference type="AlphaFoldDB" id="A0AAD5V5B7"/>
<dbReference type="Proteomes" id="UP001212997">
    <property type="component" value="Unassembled WGS sequence"/>
</dbReference>
<organism evidence="1 2">
    <name type="scientific">Meripilus lineatus</name>
    <dbReference type="NCBI Taxonomy" id="2056292"/>
    <lineage>
        <taxon>Eukaryota</taxon>
        <taxon>Fungi</taxon>
        <taxon>Dikarya</taxon>
        <taxon>Basidiomycota</taxon>
        <taxon>Agaricomycotina</taxon>
        <taxon>Agaricomycetes</taxon>
        <taxon>Polyporales</taxon>
        <taxon>Meripilaceae</taxon>
        <taxon>Meripilus</taxon>
    </lineage>
</organism>